<evidence type="ECO:0000313" key="3">
    <source>
        <dbReference type="Proteomes" id="UP000798046"/>
    </source>
</evidence>
<reference evidence="2 3" key="1">
    <citation type="journal article" date="2020" name="Microorganisms">
        <title>Description of Three Novel Members in the Family Geobacteraceae, Oryzomonas japonicum gen. nov., sp. nov., Oryzomonas sagensis sp. nov., and Oryzomonas ruber sp. nov.</title>
        <authorList>
            <person name="Xu Z."/>
            <person name="Masuda Y."/>
            <person name="Hayakawa C."/>
            <person name="Ushijima N."/>
            <person name="Kawano K."/>
            <person name="Shiratori Y."/>
            <person name="Senoo K."/>
            <person name="Itoh H."/>
        </authorList>
    </citation>
    <scope>NUCLEOTIDE SEQUENCE [LARGE SCALE GENOMIC DNA]</scope>
    <source>
        <strain evidence="2 3">Red100</strain>
    </source>
</reference>
<dbReference type="Proteomes" id="UP000798046">
    <property type="component" value="Unassembled WGS sequence"/>
</dbReference>
<dbReference type="RefSeq" id="WP_151157702.1">
    <property type="nucleotide sequence ID" value="NZ_VZRA01000004.1"/>
</dbReference>
<feature type="chain" id="PRO_5047521634" evidence="1">
    <location>
        <begin position="22"/>
        <end position="269"/>
    </location>
</feature>
<keyword evidence="1" id="KW-0732">Signal</keyword>
<evidence type="ECO:0000256" key="1">
    <source>
        <dbReference type="SAM" id="SignalP"/>
    </source>
</evidence>
<sequence length="269" mass="28296">MNKQIITLVALAGIVAGTTIAYGAAGSNGGGIVGSKHDMNVFLTTNGGTKDLDQRVCAYCHTPHHAADPTQTVTKTVTNPTTGLSTDITYSVYVPLWSRAVLTSTFDQYVSATFNPAADGKFYDNMAGPSRLCMSCHDGVTAVDSYYGKTGTVTQLGDDQMNYFGQNHFAIGQSFGLANDHPVGFVYADMQTNPKYELKAAASPIGTKTIADVLTNIDGVGAVMTCASCHDVHNGTAVQNTAPASGRGYFLLAAQKDSALCLSCHDKNK</sequence>
<evidence type="ECO:0000313" key="2">
    <source>
        <dbReference type="EMBL" id="KAB0669070.1"/>
    </source>
</evidence>
<comment type="caution">
    <text evidence="2">The sequence shown here is derived from an EMBL/GenBank/DDBJ whole genome shotgun (WGS) entry which is preliminary data.</text>
</comment>
<proteinExistence type="predicted"/>
<dbReference type="SUPFAM" id="SSF48695">
    <property type="entry name" value="Multiheme cytochromes"/>
    <property type="match status" value="2"/>
</dbReference>
<organism evidence="2 3">
    <name type="scientific">Oryzomonas sagensis</name>
    <dbReference type="NCBI Taxonomy" id="2603857"/>
    <lineage>
        <taxon>Bacteria</taxon>
        <taxon>Pseudomonadati</taxon>
        <taxon>Thermodesulfobacteriota</taxon>
        <taxon>Desulfuromonadia</taxon>
        <taxon>Geobacterales</taxon>
        <taxon>Geobacteraceae</taxon>
        <taxon>Oryzomonas</taxon>
    </lineage>
</organism>
<dbReference type="EMBL" id="VZRA01000004">
    <property type="protein sequence ID" value="KAB0669070.1"/>
    <property type="molecule type" value="Genomic_DNA"/>
</dbReference>
<accession>A0ABQ6TLB3</accession>
<feature type="signal peptide" evidence="1">
    <location>
        <begin position="1"/>
        <end position="21"/>
    </location>
</feature>
<name>A0ABQ6TLB3_9BACT</name>
<keyword evidence="3" id="KW-1185">Reference proteome</keyword>
<protein>
    <submittedName>
        <fullName evidence="2">Cytochrome c3 family protein</fullName>
    </submittedName>
</protein>
<gene>
    <name evidence="2" type="ORF">F6V30_14670</name>
</gene>
<dbReference type="InterPro" id="IPR036280">
    <property type="entry name" value="Multihaem_cyt_sf"/>
</dbReference>